<name>A0AAD1G0L8_SPHMI</name>
<reference evidence="6 8" key="2">
    <citation type="submission" date="2018-10" db="EMBL/GenBank/DDBJ databases">
        <title>Genomic Encyclopedia of Type Strains, Phase IV (KMG-IV): sequencing the most valuable type-strain genomes for metagenomic binning, comparative biology and taxonomic classification.</title>
        <authorList>
            <person name="Goeker M."/>
        </authorList>
    </citation>
    <scope>NUCLEOTIDE SEQUENCE [LARGE SCALE GENOMIC DNA]</scope>
    <source>
        <strain evidence="6 8">DSM 19791</strain>
    </source>
</reference>
<dbReference type="PRINTS" id="PR00455">
    <property type="entry name" value="HTHTETR"/>
</dbReference>
<feature type="domain" description="HTH tetR-type" evidence="4">
    <location>
        <begin position="30"/>
        <end position="90"/>
    </location>
</feature>
<dbReference type="InterPro" id="IPR009057">
    <property type="entry name" value="Homeodomain-like_sf"/>
</dbReference>
<protein>
    <submittedName>
        <fullName evidence="6">TetR family transcriptional regulator</fullName>
    </submittedName>
</protein>
<dbReference type="PROSITE" id="PS50977">
    <property type="entry name" value="HTH_TETR_2"/>
    <property type="match status" value="2"/>
</dbReference>
<reference evidence="5 7" key="1">
    <citation type="submission" date="2018-06" db="EMBL/GenBank/DDBJ databases">
        <title>Complete Genome Sequence of the Microcystin-Degrading Bacterium Sphingosinicella microcystinivorans Strain B-9.</title>
        <authorList>
            <person name="Jin H."/>
            <person name="Nishizawa T."/>
            <person name="Guo Y."/>
            <person name="Nishizawa A."/>
            <person name="Park H."/>
            <person name="Kato H."/>
            <person name="Tsuji K."/>
            <person name="Harada K."/>
        </authorList>
    </citation>
    <scope>NUCLEOTIDE SEQUENCE [LARGE SCALE GENOMIC DNA]</scope>
    <source>
        <strain evidence="5 7">B9</strain>
    </source>
</reference>
<evidence type="ECO:0000313" key="7">
    <source>
        <dbReference type="Proteomes" id="UP000275727"/>
    </source>
</evidence>
<dbReference type="Gene3D" id="1.10.357.10">
    <property type="entry name" value="Tetracycline Repressor, domain 2"/>
    <property type="match status" value="2"/>
</dbReference>
<feature type="compositionally biased region" description="Basic and acidic residues" evidence="3">
    <location>
        <begin position="1"/>
        <end position="21"/>
    </location>
</feature>
<dbReference type="Proteomes" id="UP000275727">
    <property type="component" value="Chromosome"/>
</dbReference>
<feature type="domain" description="HTH tetR-type" evidence="4">
    <location>
        <begin position="274"/>
        <end position="334"/>
    </location>
</feature>
<dbReference type="PANTHER" id="PTHR43479:SF11">
    <property type="entry name" value="ACREF_ENVCD OPERON REPRESSOR-RELATED"/>
    <property type="match status" value="1"/>
</dbReference>
<evidence type="ECO:0000259" key="4">
    <source>
        <dbReference type="PROSITE" id="PS50977"/>
    </source>
</evidence>
<dbReference type="SUPFAM" id="SSF46689">
    <property type="entry name" value="Homeodomain-like"/>
    <property type="match status" value="2"/>
</dbReference>
<evidence type="ECO:0000313" key="6">
    <source>
        <dbReference type="EMBL" id="RKS91066.1"/>
    </source>
</evidence>
<feature type="region of interest" description="Disordered" evidence="3">
    <location>
        <begin position="1"/>
        <end position="24"/>
    </location>
</feature>
<feature type="DNA-binding region" description="H-T-H motif" evidence="2">
    <location>
        <begin position="53"/>
        <end position="72"/>
    </location>
</feature>
<dbReference type="EMBL" id="AP018711">
    <property type="protein sequence ID" value="BBE33987.1"/>
    <property type="molecule type" value="Genomic_DNA"/>
</dbReference>
<dbReference type="InterPro" id="IPR001647">
    <property type="entry name" value="HTH_TetR"/>
</dbReference>
<keyword evidence="8" id="KW-1185">Reference proteome</keyword>
<dbReference type="EMBL" id="RBWX01000007">
    <property type="protein sequence ID" value="RKS91066.1"/>
    <property type="molecule type" value="Genomic_DNA"/>
</dbReference>
<proteinExistence type="predicted"/>
<dbReference type="SUPFAM" id="SSF48498">
    <property type="entry name" value="Tetracyclin repressor-like, C-terminal domain"/>
    <property type="match status" value="1"/>
</dbReference>
<dbReference type="InterPro" id="IPR036271">
    <property type="entry name" value="Tet_transcr_reg_TetR-rel_C_sf"/>
</dbReference>
<evidence type="ECO:0000313" key="5">
    <source>
        <dbReference type="EMBL" id="BBE33987.1"/>
    </source>
</evidence>
<gene>
    <name evidence="6" type="ORF">DFR51_0614</name>
    <name evidence="5" type="ORF">SmB9_16450</name>
</gene>
<dbReference type="GO" id="GO:0003677">
    <property type="term" value="F:DNA binding"/>
    <property type="evidence" value="ECO:0007669"/>
    <property type="project" value="UniProtKB-UniRule"/>
</dbReference>
<dbReference type="RefSeq" id="WP_121047558.1">
    <property type="nucleotide sequence ID" value="NZ_AP018711.1"/>
</dbReference>
<dbReference type="Proteomes" id="UP000276029">
    <property type="component" value="Unassembled WGS sequence"/>
</dbReference>
<evidence type="ECO:0000256" key="1">
    <source>
        <dbReference type="ARBA" id="ARBA00023125"/>
    </source>
</evidence>
<dbReference type="KEGG" id="smic:SmB9_16450"/>
<keyword evidence="1 2" id="KW-0238">DNA-binding</keyword>
<dbReference type="Gene3D" id="1.10.10.60">
    <property type="entry name" value="Homeodomain-like"/>
    <property type="match status" value="1"/>
</dbReference>
<dbReference type="Pfam" id="PF00440">
    <property type="entry name" value="TetR_N"/>
    <property type="match status" value="2"/>
</dbReference>
<dbReference type="AlphaFoldDB" id="A0AAD1G0L8"/>
<organism evidence="5 7">
    <name type="scientific">Sphingosinicella microcystinivorans</name>
    <dbReference type="NCBI Taxonomy" id="335406"/>
    <lineage>
        <taxon>Bacteria</taxon>
        <taxon>Pseudomonadati</taxon>
        <taxon>Pseudomonadota</taxon>
        <taxon>Alphaproteobacteria</taxon>
        <taxon>Sphingomonadales</taxon>
        <taxon>Sphingosinicellaceae</taxon>
        <taxon>Sphingosinicella</taxon>
    </lineage>
</organism>
<dbReference type="InterPro" id="IPR050624">
    <property type="entry name" value="HTH-type_Tx_Regulator"/>
</dbReference>
<sequence length="489" mass="53978">MQTRRTAGDPKGKSRTADASKRLPRTQKGWLTRERLITAAAAVINAEGYQASTVENIARKADVPIGLYYRHFKDKTDIAFAVLEKAAEDFRGKLLSLAAQRSLMGREMAMHELLYDTLRDNFRVVSSYFSARKEDGKLVAFFQDQTAQFMEDFHVFLVGLNVVPPIMRRDFEVLGRALIGFSENTLHRNFAGLDAGVAVTTQNRSMMVRIMSELRYRALTSEDPAAGYTPMWTMRLRRGKRAAFAARVLDRAFNIPMKAESSVVQPSPQRTDARATLAQIEKGTLDGLNIHGSAALKLSDIEAESGITRGAIYYHFKNKDALVRKVLVDWLSPLEYDLSDANDNADAAPYDRLHAAVKIFVEAFCNAPGALRAVHELEPVDATVAAAYRRCRSVFARRLAKIILDCGEGPEPAPEALGFVVHGMIAMIERLARDRFIIPDTALQDALPGAEAMIAALAAILHRMAWCADPPGARGLPAPVHEADAAKPL</sequence>
<dbReference type="PANTHER" id="PTHR43479">
    <property type="entry name" value="ACREF/ENVCD OPERON REPRESSOR-RELATED"/>
    <property type="match status" value="1"/>
</dbReference>
<evidence type="ECO:0000256" key="2">
    <source>
        <dbReference type="PROSITE-ProRule" id="PRU00335"/>
    </source>
</evidence>
<evidence type="ECO:0000256" key="3">
    <source>
        <dbReference type="SAM" id="MobiDB-lite"/>
    </source>
</evidence>
<feature type="DNA-binding region" description="H-T-H motif" evidence="2">
    <location>
        <begin position="297"/>
        <end position="316"/>
    </location>
</feature>
<evidence type="ECO:0000313" key="8">
    <source>
        <dbReference type="Proteomes" id="UP000276029"/>
    </source>
</evidence>
<accession>A0AAD1G0L8</accession>